<protein>
    <submittedName>
        <fullName evidence="1">Uncharacterized protein</fullName>
    </submittedName>
</protein>
<keyword evidence="2" id="KW-1185">Reference proteome</keyword>
<evidence type="ECO:0000313" key="2">
    <source>
        <dbReference type="Proteomes" id="UP000326907"/>
    </source>
</evidence>
<dbReference type="RefSeq" id="WP_151510551.1">
    <property type="nucleotide sequence ID" value="NZ_JBMVCA010000012.1"/>
</dbReference>
<dbReference type="AlphaFoldDB" id="A0A5N5ELZ9"/>
<organism evidence="1 2">
    <name type="scientific">Streptomyces arboris</name>
    <dbReference type="NCBI Taxonomy" id="2600619"/>
    <lineage>
        <taxon>Bacteria</taxon>
        <taxon>Bacillati</taxon>
        <taxon>Actinomycetota</taxon>
        <taxon>Actinomycetes</taxon>
        <taxon>Kitasatosporales</taxon>
        <taxon>Streptomycetaceae</taxon>
        <taxon>Streptomyces</taxon>
    </lineage>
</organism>
<reference evidence="1 2" key="1">
    <citation type="submission" date="2019-09" db="EMBL/GenBank/DDBJ databases">
        <authorList>
            <person name="Liu P."/>
        </authorList>
    </citation>
    <scope>NUCLEOTIDE SEQUENCE [LARGE SCALE GENOMIC DNA]</scope>
    <source>
        <strain evidence="1 2">TRM68085</strain>
    </source>
</reference>
<proteinExistence type="predicted"/>
<evidence type="ECO:0000313" key="1">
    <source>
        <dbReference type="EMBL" id="KAB2591875.1"/>
    </source>
</evidence>
<name>A0A5N5ELZ9_9ACTN</name>
<dbReference type="EMBL" id="VYUA01000010">
    <property type="protein sequence ID" value="KAB2591875.1"/>
    <property type="molecule type" value="Genomic_DNA"/>
</dbReference>
<accession>A0A5N5ELZ9</accession>
<dbReference type="Proteomes" id="UP000326907">
    <property type="component" value="Unassembled WGS sequence"/>
</dbReference>
<gene>
    <name evidence="1" type="ORF">F5983_13665</name>
</gene>
<comment type="caution">
    <text evidence="1">The sequence shown here is derived from an EMBL/GenBank/DDBJ whole genome shotgun (WGS) entry which is preliminary data.</text>
</comment>
<sequence length="68" mass="7466">MSGEGNLFVHALLHGLSGAETFEESSSDRFPTMSITSRTVVLRTVKRVGWLLDERERAVSHVPARSPG</sequence>